<dbReference type="CDD" id="cd16279">
    <property type="entry name" value="metallo-hydrolase-like_MBL-fold"/>
    <property type="match status" value="1"/>
</dbReference>
<dbReference type="AlphaFoldDB" id="A0A547PEU2"/>
<name>A0A547PEU2_9SPHN</name>
<keyword evidence="4" id="KW-1185">Reference proteome</keyword>
<dbReference type="InterPro" id="IPR001279">
    <property type="entry name" value="Metallo-B-lactamas"/>
</dbReference>
<dbReference type="InterPro" id="IPR036866">
    <property type="entry name" value="RibonucZ/Hydroxyglut_hydro"/>
</dbReference>
<gene>
    <name evidence="3" type="ORF">FGU71_12535</name>
</gene>
<dbReference type="SUPFAM" id="SSF56281">
    <property type="entry name" value="Metallo-hydrolase/oxidoreductase"/>
    <property type="match status" value="1"/>
</dbReference>
<feature type="region of interest" description="Disordered" evidence="1">
    <location>
        <begin position="12"/>
        <end position="33"/>
    </location>
</feature>
<dbReference type="RefSeq" id="WP_142788883.1">
    <property type="nucleotide sequence ID" value="NZ_VHJK01000001.1"/>
</dbReference>
<organism evidence="3 4">
    <name type="scientific">Erythrobacter insulae</name>
    <dbReference type="NCBI Taxonomy" id="2584124"/>
    <lineage>
        <taxon>Bacteria</taxon>
        <taxon>Pseudomonadati</taxon>
        <taxon>Pseudomonadota</taxon>
        <taxon>Alphaproteobacteria</taxon>
        <taxon>Sphingomonadales</taxon>
        <taxon>Erythrobacteraceae</taxon>
        <taxon>Erythrobacter/Porphyrobacter group</taxon>
        <taxon>Erythrobacter</taxon>
    </lineage>
</organism>
<evidence type="ECO:0000313" key="4">
    <source>
        <dbReference type="Proteomes" id="UP000316343"/>
    </source>
</evidence>
<dbReference type="Proteomes" id="UP000316343">
    <property type="component" value="Unassembled WGS sequence"/>
</dbReference>
<dbReference type="SMART" id="SM00849">
    <property type="entry name" value="Lactamase_B"/>
    <property type="match status" value="1"/>
</dbReference>
<dbReference type="PANTHER" id="PTHR42663:SF6">
    <property type="entry name" value="HYDROLASE C777.06C-RELATED"/>
    <property type="match status" value="1"/>
</dbReference>
<protein>
    <submittedName>
        <fullName evidence="3">MBL fold metallo-hydrolase</fullName>
    </submittedName>
</protein>
<evidence type="ECO:0000313" key="3">
    <source>
        <dbReference type="EMBL" id="TRD12611.1"/>
    </source>
</evidence>
<dbReference type="OrthoDB" id="9781189at2"/>
<dbReference type="Pfam" id="PF12706">
    <property type="entry name" value="Lactamase_B_2"/>
    <property type="match status" value="1"/>
</dbReference>
<dbReference type="Gene3D" id="3.60.15.10">
    <property type="entry name" value="Ribonuclease Z/Hydroxyacylglutathione hydrolase-like"/>
    <property type="match status" value="1"/>
</dbReference>
<evidence type="ECO:0000259" key="2">
    <source>
        <dbReference type="SMART" id="SM00849"/>
    </source>
</evidence>
<evidence type="ECO:0000256" key="1">
    <source>
        <dbReference type="SAM" id="MobiDB-lite"/>
    </source>
</evidence>
<dbReference type="GO" id="GO:0016787">
    <property type="term" value="F:hydrolase activity"/>
    <property type="evidence" value="ECO:0007669"/>
    <property type="project" value="UniProtKB-KW"/>
</dbReference>
<dbReference type="EMBL" id="VHJK01000001">
    <property type="protein sequence ID" value="TRD12611.1"/>
    <property type="molecule type" value="Genomic_DNA"/>
</dbReference>
<comment type="caution">
    <text evidence="3">The sequence shown here is derived from an EMBL/GenBank/DDBJ whole genome shotgun (WGS) entry which is preliminary data.</text>
</comment>
<keyword evidence="3" id="KW-0378">Hydrolase</keyword>
<feature type="domain" description="Metallo-beta-lactamase" evidence="2">
    <location>
        <begin position="39"/>
        <end position="231"/>
    </location>
</feature>
<proteinExistence type="predicted"/>
<dbReference type="PANTHER" id="PTHR42663">
    <property type="entry name" value="HYDROLASE C777.06C-RELATED-RELATED"/>
    <property type="match status" value="1"/>
</dbReference>
<reference evidence="3 4" key="1">
    <citation type="submission" date="2019-06" db="EMBL/GenBank/DDBJ databases">
        <title>Erythrobacter insulae sp. nov., isolated from a tidal flat.</title>
        <authorList>
            <person name="Yoon J.-H."/>
        </authorList>
    </citation>
    <scope>NUCLEOTIDE SEQUENCE [LARGE SCALE GENOMIC DNA]</scope>
    <source>
        <strain evidence="3 4">JBTF-M21</strain>
    </source>
</reference>
<sequence>MKFIMLGSGTSTGVPRVGGPDGTGDWGDCDPNEPRNRRTRVSILVESNAGKRLLIDTSSDCRAQLLANKIPSIDAVFWTHDHADHCHGIDDLRVMRYGRGGPIPGYASTETVRRLRQRFGYVFAGQDGYPTIISLDTLERLRIVAGFGVEACQMEHGPGETTGYRFECDGKSIAYATDFSAISDDMVDLYDGVDILVSDCLRRDPHPTHAHLAMAIELAERCGVKRLVLSHLDKSMDYQTLVSEVPDFVTVGYDGLEMQA</sequence>
<accession>A0A547PEU2</accession>